<dbReference type="InterPro" id="IPR027417">
    <property type="entry name" value="P-loop_NTPase"/>
</dbReference>
<evidence type="ECO:0000313" key="3">
    <source>
        <dbReference type="Proteomes" id="UP001198983"/>
    </source>
</evidence>
<dbReference type="EMBL" id="CP081135">
    <property type="protein sequence ID" value="UEL48222.1"/>
    <property type="molecule type" value="Genomic_DNA"/>
</dbReference>
<gene>
    <name evidence="2" type="ORF">JW646_01865</name>
</gene>
<sequence length="794" mass="91905">MKIDISIGKSRKDKVWKFQEMNLEEFIKLISSTTRTRETMEEYRNLPKEKQDDIKDVGGFVLGKLKDNRRKKDCVISRSALTLDMDYATVGIIDEIKMFFPFTSYFYSTHKHKKEKPRLRLIIPLSRNISPEEYCAVSRMIAKEIGINLFDDTTYESSRLMYWPSTSIDGEFIFEEIKGDLLNPDDVLNKYKDWTDSRQWPVSSRQNIITKHDVKKQADPLEKEGLVGAFCRAYSIEDVVEKFLSNIYEKSEMEGRYDYIPANSCAGVVVYDDKFAYSHHATDPACDKLVNAFDMVRIHKFGHLDENVDGNKECVSLPSYKAMEEFTVNDEKVKLQLAKERIELASLEFDVVEDLSEEEENKNWQELLELDKHGKVKGTLLNITNILRYDTNLKNIVYNELKFSIDVIGKLPWKQAKLGWSDADFACAKIYFENIYGIWSPSKFKDGLLGLVWSERTYHPIKEYFSKLTWDGKKRIDTLLIDYLGAKDSEFVRAVTRKTLCAAVARIYEPGIKFDNILVINGPQGIGKSTLFSILGKEWYSDSLSITDMKDKTAAEKLQGYWILELGELAGMKKVEMETIKSFVTRTDDKFRQAYGITVENHPRSNIIVGTTNAESGFLRDITGNRRFWPVNVSGISMYKPWDLKEVDQIWAEAIDAYKDGEELFLKGEVAAMAYDAQKQALECDDREGIISDYLEKLLPESWDEMDLYERRSFLSGSDLSSKKGTVKRDKVCIMEIWCECFYKERQDLKRSDSYVIESIINRIGGWERLSSNRTGKTRYPLYGPQITFIRNNK</sequence>
<reference evidence="2 3" key="1">
    <citation type="journal article" date="2023" name="Int. J. Syst. Evol. Microbiol.">
        <title>Terrisporobacter hibernicus sp. nov., isolated from bovine faeces in Northern Ireland.</title>
        <authorList>
            <person name="Mitchell M."/>
            <person name="Nguyen S.V."/>
            <person name="Connor M."/>
            <person name="Fairley D.J."/>
            <person name="Donoghue O."/>
            <person name="Marshall H."/>
            <person name="Koolman L."/>
            <person name="McMullan G."/>
            <person name="Schaffer K.E."/>
            <person name="McGrath J.W."/>
            <person name="Fanning S."/>
        </authorList>
    </citation>
    <scope>NUCLEOTIDE SEQUENCE [LARGE SCALE GENOMIC DNA]</scope>
    <source>
        <strain evidence="2 3">MCA3</strain>
    </source>
</reference>
<dbReference type="Pfam" id="PF05272">
    <property type="entry name" value="VapE-like_dom"/>
    <property type="match status" value="1"/>
</dbReference>
<dbReference type="KEGG" id="tem:JW646_01865"/>
<dbReference type="PANTHER" id="PTHR34985">
    <property type="entry name" value="SLR0554 PROTEIN"/>
    <property type="match status" value="1"/>
</dbReference>
<evidence type="ECO:0000313" key="2">
    <source>
        <dbReference type="EMBL" id="UEL48222.1"/>
    </source>
</evidence>
<accession>A0AAX2ZIK1</accession>
<name>A0AAX2ZIK1_9FIRM</name>
<dbReference type="SUPFAM" id="SSF52540">
    <property type="entry name" value="P-loop containing nucleoside triphosphate hydrolases"/>
    <property type="match status" value="1"/>
</dbReference>
<dbReference type="RefSeq" id="WP_228416370.1">
    <property type="nucleotide sequence ID" value="NZ_CP081135.1"/>
</dbReference>
<proteinExistence type="predicted"/>
<protein>
    <submittedName>
        <fullName evidence="2">Virulence-associated E family protein</fullName>
    </submittedName>
</protein>
<organism evidence="2 3">
    <name type="scientific">Terrisporobacter hibernicus</name>
    <dbReference type="NCBI Taxonomy" id="2813371"/>
    <lineage>
        <taxon>Bacteria</taxon>
        <taxon>Bacillati</taxon>
        <taxon>Bacillota</taxon>
        <taxon>Clostridia</taxon>
        <taxon>Peptostreptococcales</taxon>
        <taxon>Peptostreptococcaceae</taxon>
        <taxon>Terrisporobacter</taxon>
    </lineage>
</organism>
<keyword evidence="3" id="KW-1185">Reference proteome</keyword>
<dbReference type="AlphaFoldDB" id="A0AAX2ZIK1"/>
<dbReference type="InterPro" id="IPR007936">
    <property type="entry name" value="VapE-like_dom"/>
</dbReference>
<evidence type="ECO:0000259" key="1">
    <source>
        <dbReference type="Pfam" id="PF05272"/>
    </source>
</evidence>
<dbReference type="Proteomes" id="UP001198983">
    <property type="component" value="Chromosome"/>
</dbReference>
<feature type="domain" description="Virulence-associated protein E-like" evidence="1">
    <location>
        <begin position="467"/>
        <end position="681"/>
    </location>
</feature>
<dbReference type="PANTHER" id="PTHR34985:SF1">
    <property type="entry name" value="SLR0554 PROTEIN"/>
    <property type="match status" value="1"/>
</dbReference>